<evidence type="ECO:0000313" key="1">
    <source>
        <dbReference type="EMBL" id="KAK0165743.1"/>
    </source>
</evidence>
<reference evidence="1" key="1">
    <citation type="journal article" date="2023" name="bioRxiv">
        <title>Scaffold-level genome assemblies of two parasitoid biocontrol wasps reveal the parthenogenesis mechanism and an associated novel virus.</title>
        <authorList>
            <person name="Inwood S."/>
            <person name="Skelly J."/>
            <person name="Guhlin J."/>
            <person name="Harrop T."/>
            <person name="Goldson S."/>
            <person name="Dearden P."/>
        </authorList>
    </citation>
    <scope>NUCLEOTIDE SEQUENCE</scope>
    <source>
        <strain evidence="1">Irish</strain>
        <tissue evidence="1">Whole body</tissue>
    </source>
</reference>
<evidence type="ECO:0000313" key="2">
    <source>
        <dbReference type="Proteomes" id="UP001168990"/>
    </source>
</evidence>
<name>A0AA39KLC2_9HYME</name>
<proteinExistence type="predicted"/>
<protein>
    <submittedName>
        <fullName evidence="1">Uncharacterized protein</fullName>
    </submittedName>
</protein>
<sequence length="227" mass="26096">MNGELSALVTGTKFSGLQISTGLSYFMAIPDLLEKFAHDRIIFKFYERLTNPEKKYKSREISRGLYIIGAINKNTAVPQIILNTLQSLNIRGSNIKIFHRLMRSGRLYTSESYHRIKKTDSSYIKFFYNASMEFGVVNCFVKVSHCICETFCKDDCNVKYFAIVKKCDTSPAFSVLDINFTRIYKCFVINNITAVDVKDLISVCFHINIASENYNYIIEPINSMENE</sequence>
<comment type="caution">
    <text evidence="1">The sequence shown here is derived from an EMBL/GenBank/DDBJ whole genome shotgun (WGS) entry which is preliminary data.</text>
</comment>
<dbReference type="AlphaFoldDB" id="A0AA39KLC2"/>
<dbReference type="Proteomes" id="UP001168990">
    <property type="component" value="Unassembled WGS sequence"/>
</dbReference>
<organism evidence="1 2">
    <name type="scientific">Microctonus aethiopoides</name>
    <dbReference type="NCBI Taxonomy" id="144406"/>
    <lineage>
        <taxon>Eukaryota</taxon>
        <taxon>Metazoa</taxon>
        <taxon>Ecdysozoa</taxon>
        <taxon>Arthropoda</taxon>
        <taxon>Hexapoda</taxon>
        <taxon>Insecta</taxon>
        <taxon>Pterygota</taxon>
        <taxon>Neoptera</taxon>
        <taxon>Endopterygota</taxon>
        <taxon>Hymenoptera</taxon>
        <taxon>Apocrita</taxon>
        <taxon>Ichneumonoidea</taxon>
        <taxon>Braconidae</taxon>
        <taxon>Euphorinae</taxon>
        <taxon>Microctonus</taxon>
    </lineage>
</organism>
<accession>A0AA39KLC2</accession>
<dbReference type="EMBL" id="JAQQBS010001422">
    <property type="protein sequence ID" value="KAK0165743.1"/>
    <property type="molecule type" value="Genomic_DNA"/>
</dbReference>
<keyword evidence="2" id="KW-1185">Reference proteome</keyword>
<gene>
    <name evidence="1" type="ORF">PV328_004238</name>
</gene>
<reference evidence="1" key="2">
    <citation type="submission" date="2023-03" db="EMBL/GenBank/DDBJ databases">
        <authorList>
            <person name="Inwood S.N."/>
            <person name="Skelly J.G."/>
            <person name="Guhlin J."/>
            <person name="Harrop T.W.R."/>
            <person name="Goldson S.G."/>
            <person name="Dearden P.K."/>
        </authorList>
    </citation>
    <scope>NUCLEOTIDE SEQUENCE</scope>
    <source>
        <strain evidence="1">Irish</strain>
        <tissue evidence="1">Whole body</tissue>
    </source>
</reference>